<dbReference type="Proteomes" id="UP000660047">
    <property type="component" value="Unassembled WGS sequence"/>
</dbReference>
<comment type="caution">
    <text evidence="1">The sequence shown here is derived from an EMBL/GenBank/DDBJ whole genome shotgun (WGS) entry which is preliminary data.</text>
</comment>
<evidence type="ECO:0008006" key="3">
    <source>
        <dbReference type="Google" id="ProtNLM"/>
    </source>
</evidence>
<dbReference type="GeneID" id="92831711"/>
<name>A0AAI9NYN6_9FIRM</name>
<protein>
    <recommendedName>
        <fullName evidence="3">Large polyvalent protein-associated domain-containing protein</fullName>
    </recommendedName>
</protein>
<sequence length="177" mass="20514">MIKNRNVSIITDENNNQIVIINDKKFKGLSKDDWQQIEKYLKGYISDCYEITETNDVVYIGKEFPSEYAGSKSRIALKGARKKAKASASQGIPELIKIAKNPRWEENKEQKHNKDAKYGWYRYDIRFGLPVYDDKTGNLDRYNIFTAILLIKHSEDGNKYLHDITTIKKETSSPLES</sequence>
<dbReference type="EMBL" id="BLYL01000007">
    <property type="protein sequence ID" value="GFO94384.1"/>
    <property type="molecule type" value="Genomic_DNA"/>
</dbReference>
<dbReference type="RefSeq" id="WP_004848629.1">
    <property type="nucleotide sequence ID" value="NZ_BLYL01000007.1"/>
</dbReference>
<accession>A0AAI9NYN6</accession>
<organism evidence="1 2">
    <name type="scientific">Coprococcus eutactus</name>
    <dbReference type="NCBI Taxonomy" id="33043"/>
    <lineage>
        <taxon>Bacteria</taxon>
        <taxon>Bacillati</taxon>
        <taxon>Bacillota</taxon>
        <taxon>Clostridia</taxon>
        <taxon>Lachnospirales</taxon>
        <taxon>Lachnospiraceae</taxon>
        <taxon>Coprococcus</taxon>
    </lineage>
</organism>
<evidence type="ECO:0000313" key="1">
    <source>
        <dbReference type="EMBL" id="GFO94384.1"/>
    </source>
</evidence>
<reference evidence="1" key="1">
    <citation type="submission" date="2020-06" db="EMBL/GenBank/DDBJ databases">
        <title>Characterization of fructooligosaccharide metabolism and fructooligosaccharide-degrading enzymes in human commensal butyrate producers.</title>
        <authorList>
            <person name="Tanno H."/>
            <person name="Fujii T."/>
            <person name="Hirano K."/>
            <person name="Maeno S."/>
            <person name="Tonozuka T."/>
            <person name="Sakamoto M."/>
            <person name="Ohkuma M."/>
            <person name="Tochio T."/>
            <person name="Endo A."/>
        </authorList>
    </citation>
    <scope>NUCLEOTIDE SEQUENCE</scope>
    <source>
        <strain evidence="1">JCM 31265</strain>
    </source>
</reference>
<gene>
    <name evidence="1" type="ORF">COEU31_14300</name>
</gene>
<evidence type="ECO:0000313" key="2">
    <source>
        <dbReference type="Proteomes" id="UP000660047"/>
    </source>
</evidence>
<proteinExistence type="predicted"/>
<dbReference type="AlphaFoldDB" id="A0AAI9NYN6"/>